<gene>
    <name evidence="1" type="ORF">GRJ2_000839800</name>
</gene>
<name>A0ABC9WE15_GRUJA</name>
<dbReference type="AlphaFoldDB" id="A0ABC9WE15"/>
<dbReference type="Proteomes" id="UP001623348">
    <property type="component" value="Unassembled WGS sequence"/>
</dbReference>
<organism evidence="1 2">
    <name type="scientific">Grus japonensis</name>
    <name type="common">Japanese crane</name>
    <name type="synonym">Red-crowned crane</name>
    <dbReference type="NCBI Taxonomy" id="30415"/>
    <lineage>
        <taxon>Eukaryota</taxon>
        <taxon>Metazoa</taxon>
        <taxon>Chordata</taxon>
        <taxon>Craniata</taxon>
        <taxon>Vertebrata</taxon>
        <taxon>Euteleostomi</taxon>
        <taxon>Archelosauria</taxon>
        <taxon>Archosauria</taxon>
        <taxon>Dinosauria</taxon>
        <taxon>Saurischia</taxon>
        <taxon>Theropoda</taxon>
        <taxon>Coelurosauria</taxon>
        <taxon>Aves</taxon>
        <taxon>Neognathae</taxon>
        <taxon>Neoaves</taxon>
        <taxon>Gruiformes</taxon>
        <taxon>Gruidae</taxon>
        <taxon>Grus</taxon>
    </lineage>
</organism>
<keyword evidence="2" id="KW-1185">Reference proteome</keyword>
<reference evidence="1 2" key="1">
    <citation type="submission" date="2024-06" db="EMBL/GenBank/DDBJ databases">
        <title>The draft genome of Grus japonensis, version 3.</title>
        <authorList>
            <person name="Nabeshima K."/>
            <person name="Suzuki S."/>
            <person name="Onuma M."/>
        </authorList>
    </citation>
    <scope>NUCLEOTIDE SEQUENCE [LARGE SCALE GENOMIC DNA]</scope>
    <source>
        <strain evidence="1 2">451A</strain>
    </source>
</reference>
<sequence length="72" mass="8397">MMATRRHEQRVSGIKALKNLFVYIELYREGRPVCDTTGDRAVFYSLCKIVTWVEDGGKWQLLEMNKVLDVAF</sequence>
<comment type="caution">
    <text evidence="1">The sequence shown here is derived from an EMBL/GenBank/DDBJ whole genome shotgun (WGS) entry which is preliminary data.</text>
</comment>
<dbReference type="EMBL" id="BAAFJT010000002">
    <property type="protein sequence ID" value="GAB0183745.1"/>
    <property type="molecule type" value="Genomic_DNA"/>
</dbReference>
<evidence type="ECO:0000313" key="2">
    <source>
        <dbReference type="Proteomes" id="UP001623348"/>
    </source>
</evidence>
<proteinExistence type="predicted"/>
<accession>A0ABC9WE15</accession>
<evidence type="ECO:0000313" key="1">
    <source>
        <dbReference type="EMBL" id="GAB0183745.1"/>
    </source>
</evidence>
<protein>
    <submittedName>
        <fullName evidence="1">Uncharacterized protein</fullName>
    </submittedName>
</protein>